<sequence>MFTAPDFSNFFWRVRDSGKIYSSKARDYVEVDDANYVAWANAIISTLPPHVSGNLVEIVTPALADEEELKATVLRLFPAGWMGEAVRYVPVSVVRERLEAVNLWSAVAAVLGADMAMAFKVLTLKEGLDPKDAQVIGLLEAVGADPASILAP</sequence>
<comment type="caution">
    <text evidence="1">The sequence shown here is derived from an EMBL/GenBank/DDBJ whole genome shotgun (WGS) entry which is preliminary data.</text>
</comment>
<protein>
    <submittedName>
        <fullName evidence="1">Uncharacterized protein</fullName>
    </submittedName>
</protein>
<gene>
    <name evidence="1" type="ORF">BKE38_08765</name>
</gene>
<dbReference type="EMBL" id="MLCO01000069">
    <property type="protein sequence ID" value="ONG55749.1"/>
    <property type="molecule type" value="Genomic_DNA"/>
</dbReference>
<accession>A0A1V2H3Z9</accession>
<organism evidence="1 2">
    <name type="scientific">Teichococcus deserti</name>
    <dbReference type="NCBI Taxonomy" id="1817963"/>
    <lineage>
        <taxon>Bacteria</taxon>
        <taxon>Pseudomonadati</taxon>
        <taxon>Pseudomonadota</taxon>
        <taxon>Alphaproteobacteria</taxon>
        <taxon>Acetobacterales</taxon>
        <taxon>Roseomonadaceae</taxon>
        <taxon>Roseomonas</taxon>
    </lineage>
</organism>
<evidence type="ECO:0000313" key="1">
    <source>
        <dbReference type="EMBL" id="ONG55749.1"/>
    </source>
</evidence>
<dbReference type="Proteomes" id="UP000188879">
    <property type="component" value="Unassembled WGS sequence"/>
</dbReference>
<evidence type="ECO:0000313" key="2">
    <source>
        <dbReference type="Proteomes" id="UP000188879"/>
    </source>
</evidence>
<dbReference type="RefSeq" id="WP_076956977.1">
    <property type="nucleotide sequence ID" value="NZ_MLCO01000069.1"/>
</dbReference>
<keyword evidence="2" id="KW-1185">Reference proteome</keyword>
<name>A0A1V2H3Z9_9PROT</name>
<reference evidence="1 2" key="1">
    <citation type="submission" date="2016-10" db="EMBL/GenBank/DDBJ databases">
        <title>Draft Genome sequence of Roseomonas sp. strain M3.</title>
        <authorList>
            <person name="Subhash Y."/>
            <person name="Lee S."/>
        </authorList>
    </citation>
    <scope>NUCLEOTIDE SEQUENCE [LARGE SCALE GENOMIC DNA]</scope>
    <source>
        <strain evidence="1 2">M3</strain>
    </source>
</reference>
<dbReference type="AlphaFoldDB" id="A0A1V2H3Z9"/>
<proteinExistence type="predicted"/>